<evidence type="ECO:0000313" key="5">
    <source>
        <dbReference type="EMBL" id="VVV34684.1"/>
    </source>
</evidence>
<comment type="subcellular location">
    <subcellularLocation>
        <location evidence="4">Secreted</location>
        <location evidence="4">Extracellular space</location>
        <location evidence="4">Apoplast</location>
    </subcellularLocation>
</comment>
<keyword evidence="3 4" id="KW-0964">Secreted</keyword>
<keyword evidence="4" id="KW-0052">Apoplast</keyword>
<dbReference type="GO" id="GO:0048046">
    <property type="term" value="C:apoplast"/>
    <property type="evidence" value="ECO:0007669"/>
    <property type="project" value="UniProtKB-SubCell"/>
</dbReference>
<dbReference type="OrthoDB" id="1864232at2759"/>
<accession>A0A5K0V3F2</accession>
<dbReference type="Gramene" id="NC1G0192580.1">
    <property type="protein sequence ID" value="NC1G0192580.1:cds"/>
    <property type="gene ID" value="NC1G0192580"/>
</dbReference>
<dbReference type="OMA" id="FLEGEYN"/>
<evidence type="ECO:0000256" key="3">
    <source>
        <dbReference type="ARBA" id="ARBA00022525"/>
    </source>
</evidence>
<evidence type="ECO:0000256" key="4">
    <source>
        <dbReference type="RuleBase" id="RU363099"/>
    </source>
</evidence>
<dbReference type="Gene3D" id="2.40.480.10">
    <property type="entry name" value="Allene oxide cyclase-like"/>
    <property type="match status" value="1"/>
</dbReference>
<dbReference type="Pfam" id="PF03018">
    <property type="entry name" value="Dirigent"/>
    <property type="match status" value="1"/>
</dbReference>
<feature type="chain" id="PRO_5023972739" description="Dirigent protein" evidence="4">
    <location>
        <begin position="25"/>
        <end position="188"/>
    </location>
</feature>
<proteinExistence type="inferred from homology"/>
<reference evidence="5" key="1">
    <citation type="submission" date="2019-09" db="EMBL/GenBank/DDBJ databases">
        <authorList>
            <person name="Zhang L."/>
        </authorList>
    </citation>
    <scope>NUCLEOTIDE SEQUENCE</scope>
</reference>
<organism evidence="5">
    <name type="scientific">Nymphaea colorata</name>
    <name type="common">pocket water lily</name>
    <dbReference type="NCBI Taxonomy" id="210225"/>
    <lineage>
        <taxon>Eukaryota</taxon>
        <taxon>Viridiplantae</taxon>
        <taxon>Streptophyta</taxon>
        <taxon>Embryophyta</taxon>
        <taxon>Tracheophyta</taxon>
        <taxon>Spermatophyta</taxon>
        <taxon>Magnoliopsida</taxon>
        <taxon>Nymphaeales</taxon>
        <taxon>Nymphaeaceae</taxon>
        <taxon>Nymphaea</taxon>
    </lineage>
</organism>
<dbReference type="PANTHER" id="PTHR21495">
    <property type="entry name" value="NUCLEOPORIN-RELATED"/>
    <property type="match status" value="1"/>
</dbReference>
<protein>
    <recommendedName>
        <fullName evidence="4">Dirigent protein</fullName>
    </recommendedName>
</protein>
<sequence>MAPTSSKFCVLLSLTLFQLHLVSGGRLANGSSPLNQGLEEKTTTIHFFFHDIIVGEEPTAEKVAEVEMSKTSMTGFGMVALFDDPLTEGPDATSKLIGRAQGLYASASQNDLSLLMVLNYVFLEGEYNGSSLSILGRNSIFSSTREMPVIGGTGMFRLARGYALAKTYSLDLLTGNAVVEYNVTVIHY</sequence>
<evidence type="ECO:0000256" key="2">
    <source>
        <dbReference type="ARBA" id="ARBA00011738"/>
    </source>
</evidence>
<gene>
    <name evidence="5" type="ORF">NYM_LOCUS3216</name>
</gene>
<evidence type="ECO:0000256" key="1">
    <source>
        <dbReference type="ARBA" id="ARBA00010746"/>
    </source>
</evidence>
<keyword evidence="4" id="KW-0732">Signal</keyword>
<comment type="subunit">
    <text evidence="2 4">Homodimer.</text>
</comment>
<dbReference type="GO" id="GO:0009699">
    <property type="term" value="P:phenylpropanoid biosynthetic process"/>
    <property type="evidence" value="ECO:0007669"/>
    <property type="project" value="UniProtKB-ARBA"/>
</dbReference>
<dbReference type="EMBL" id="LR721774">
    <property type="protein sequence ID" value="VVV34684.1"/>
    <property type="molecule type" value="Genomic_DNA"/>
</dbReference>
<dbReference type="InterPro" id="IPR044859">
    <property type="entry name" value="Allene_oxi_cyc_Dirigent"/>
</dbReference>
<dbReference type="InterPro" id="IPR004265">
    <property type="entry name" value="Dirigent"/>
</dbReference>
<feature type="signal peptide" evidence="4">
    <location>
        <begin position="1"/>
        <end position="24"/>
    </location>
</feature>
<name>A0A5K0V3F2_9MAGN</name>
<dbReference type="AlphaFoldDB" id="A0A5K0V3F2"/>
<comment type="similarity">
    <text evidence="1 4">Belongs to the plant dirigent protein family.</text>
</comment>
<comment type="function">
    <text evidence="4">Dirigent proteins impart stereoselectivity on the phenoxy radical-coupling reaction, yielding optically active lignans from two molecules of coniferyl alcohol in the biosynthesis of lignans, flavonolignans, and alkaloids and thus plays a central role in plant secondary metabolism.</text>
</comment>